<dbReference type="CDD" id="cd17282">
    <property type="entry name" value="RMtype1_S_Eco16444ORF1681_TRD1-CR1_like"/>
    <property type="match status" value="1"/>
</dbReference>
<name>A0A6N2WIR2_CLOIN</name>
<dbReference type="Pfam" id="PF01420">
    <property type="entry name" value="Methylase_S"/>
    <property type="match status" value="2"/>
</dbReference>
<evidence type="ECO:0000256" key="2">
    <source>
        <dbReference type="ARBA" id="ARBA00022747"/>
    </source>
</evidence>
<feature type="domain" description="Type I restriction modification DNA specificity" evidence="5">
    <location>
        <begin position="3"/>
        <end position="171"/>
    </location>
</feature>
<dbReference type="PANTHER" id="PTHR43140">
    <property type="entry name" value="TYPE-1 RESTRICTION ENZYME ECOKI SPECIFICITY PROTEIN"/>
    <property type="match status" value="1"/>
</dbReference>
<gene>
    <name evidence="6" type="primary">hsdS</name>
    <name evidence="6" type="ORF">CILFYP12_00062</name>
</gene>
<keyword evidence="3" id="KW-0238">DNA-binding</keyword>
<evidence type="ECO:0000313" key="6">
    <source>
        <dbReference type="EMBL" id="VYT42619.1"/>
    </source>
</evidence>
<dbReference type="GO" id="GO:0009307">
    <property type="term" value="P:DNA restriction-modification system"/>
    <property type="evidence" value="ECO:0007669"/>
    <property type="project" value="UniProtKB-KW"/>
</dbReference>
<evidence type="ECO:0000256" key="3">
    <source>
        <dbReference type="ARBA" id="ARBA00023125"/>
    </source>
</evidence>
<dbReference type="RefSeq" id="WP_156346896.1">
    <property type="nucleotide sequence ID" value="NZ_CACRTE010000034.1"/>
</dbReference>
<organism evidence="6">
    <name type="scientific">Clostridium innocuum</name>
    <dbReference type="NCBI Taxonomy" id="1522"/>
    <lineage>
        <taxon>Bacteria</taxon>
        <taxon>Bacillati</taxon>
        <taxon>Bacillota</taxon>
        <taxon>Clostridia</taxon>
        <taxon>Eubacteriales</taxon>
        <taxon>Clostridiaceae</taxon>
        <taxon>Clostridium</taxon>
    </lineage>
</organism>
<dbReference type="PANTHER" id="PTHR43140:SF1">
    <property type="entry name" value="TYPE I RESTRICTION ENZYME ECOKI SPECIFICITY SUBUNIT"/>
    <property type="match status" value="1"/>
</dbReference>
<comment type="similarity">
    <text evidence="1">Belongs to the type-I restriction system S methylase family.</text>
</comment>
<dbReference type="InterPro" id="IPR000055">
    <property type="entry name" value="Restrct_endonuc_typeI_TRD"/>
</dbReference>
<dbReference type="SUPFAM" id="SSF116734">
    <property type="entry name" value="DNA methylase specificity domain"/>
    <property type="match status" value="2"/>
</dbReference>
<dbReference type="InterPro" id="IPR051212">
    <property type="entry name" value="Type-I_RE_S_subunit"/>
</dbReference>
<accession>A0A6N2WIR2</accession>
<dbReference type="AlphaFoldDB" id="A0A6N2WIR2"/>
<dbReference type="Gene3D" id="3.90.220.20">
    <property type="entry name" value="DNA methylase specificity domains"/>
    <property type="match status" value="2"/>
</dbReference>
<feature type="domain" description="Type I restriction modification DNA specificity" evidence="5">
    <location>
        <begin position="233"/>
        <end position="409"/>
    </location>
</feature>
<dbReference type="InterPro" id="IPR044946">
    <property type="entry name" value="Restrct_endonuc_typeI_TRD_sf"/>
</dbReference>
<evidence type="ECO:0000259" key="5">
    <source>
        <dbReference type="Pfam" id="PF01420"/>
    </source>
</evidence>
<comment type="subunit">
    <text evidence="4">The methyltransferase is composed of M and S polypeptides.</text>
</comment>
<evidence type="ECO:0000256" key="1">
    <source>
        <dbReference type="ARBA" id="ARBA00010923"/>
    </source>
</evidence>
<reference evidence="6" key="1">
    <citation type="submission" date="2019-11" db="EMBL/GenBank/DDBJ databases">
        <authorList>
            <person name="Feng L."/>
        </authorList>
    </citation>
    <scope>NUCLEOTIDE SEQUENCE</scope>
    <source>
        <strain evidence="6">CinnocuumLFYP12</strain>
    </source>
</reference>
<proteinExistence type="inferred from homology"/>
<protein>
    <submittedName>
        <fullName evidence="6">Type-1 restriction enzyme EcoKI specificity protein</fullName>
    </submittedName>
</protein>
<evidence type="ECO:0000256" key="4">
    <source>
        <dbReference type="ARBA" id="ARBA00038652"/>
    </source>
</evidence>
<dbReference type="EMBL" id="CACRTE010000034">
    <property type="protein sequence ID" value="VYT42619.1"/>
    <property type="molecule type" value="Genomic_DNA"/>
</dbReference>
<dbReference type="GO" id="GO:0003677">
    <property type="term" value="F:DNA binding"/>
    <property type="evidence" value="ECO:0007669"/>
    <property type="project" value="UniProtKB-KW"/>
</dbReference>
<sequence>MFATKKLSDIAVIYNGNSINKKVKQEKYMNNVPGWNYIGTKDVDFDGTVTYKTGVIIPFSEMKFKTAPAGTVFVCSEGGSAGKKTALIKEEVCFGNKLFAIVNKYDKFIPKYVYYYTRYEAFLKQFKLMASTLMGGITAKNFGSIEIPLPAKPEQEQIVVRIEELFSDLDNAVETLNITKQKLELYRQAVIKEAFTGAFTKSYRKSHDTSIKNELCWLNDKQISNLPPIPTTWKYVLLSNLGDLGRGKSKHRPRNDSKLFDDGIYPFLQTSEVKAADKYITKYSKMYNDFGLKQSKLWPAGTLCITIAANIAETAFLGIDACFPDSVVGFTPSENVLSEYIRYFIESQKAQLSAFAPATAQKNINLTTLENLVIPYCTLQEQKQIVNEIESRLTVYLNIEETVNNALEQASAMRQSILKQAFEGRLI</sequence>
<keyword evidence="2" id="KW-0680">Restriction system</keyword>